<accession>A0A5B1AI43</accession>
<dbReference type="Gene3D" id="3.40.50.12780">
    <property type="entry name" value="N-terminal domain of ligase-like"/>
    <property type="match status" value="1"/>
</dbReference>
<gene>
    <name evidence="2" type="ORF">F0Q45_27185</name>
</gene>
<dbReference type="Pfam" id="PF00501">
    <property type="entry name" value="AMP-binding"/>
    <property type="match status" value="1"/>
</dbReference>
<evidence type="ECO:0000259" key="1">
    <source>
        <dbReference type="Pfam" id="PF00501"/>
    </source>
</evidence>
<dbReference type="AlphaFoldDB" id="A0A5B1AI43"/>
<name>A0A5B1AI43_MYCSI</name>
<evidence type="ECO:0000313" key="3">
    <source>
        <dbReference type="Proteomes" id="UP000324701"/>
    </source>
</evidence>
<dbReference type="GO" id="GO:0031177">
    <property type="term" value="F:phosphopantetheine binding"/>
    <property type="evidence" value="ECO:0007669"/>
    <property type="project" value="TreeGrafter"/>
</dbReference>
<dbReference type="PANTHER" id="PTHR45527:SF1">
    <property type="entry name" value="FATTY ACID SYNTHASE"/>
    <property type="match status" value="1"/>
</dbReference>
<dbReference type="PANTHER" id="PTHR45527">
    <property type="entry name" value="NONRIBOSOMAL PEPTIDE SYNTHETASE"/>
    <property type="match status" value="1"/>
</dbReference>
<reference evidence="2 3" key="1">
    <citation type="submission" date="2019-09" db="EMBL/GenBank/DDBJ databases">
        <title>Report of infection by Mycobacterium simiae a patient suffering from pulmonary tuberculosis.</title>
        <authorList>
            <person name="Mohanty P.S."/>
            <person name="Bansal A.K."/>
            <person name="Singh H."/>
            <person name="Sharma S."/>
            <person name="Patil S.A."/>
            <person name="Upadhaya P."/>
            <person name="Singh P.K."/>
            <person name="Kumar D."/>
            <person name="Kumar S."/>
            <person name="Singh R.K."/>
            <person name="Chaudhary B."/>
        </authorList>
    </citation>
    <scope>NUCLEOTIDE SEQUENCE [LARGE SCALE GENOMIC DNA]</scope>
    <source>
        <strain evidence="2 3">JAL-560-SIM</strain>
    </source>
</reference>
<protein>
    <submittedName>
        <fullName evidence="2">AMP-binding protein</fullName>
    </submittedName>
</protein>
<feature type="non-terminal residue" evidence="2">
    <location>
        <position position="95"/>
    </location>
</feature>
<keyword evidence="3" id="KW-1185">Reference proteome</keyword>
<evidence type="ECO:0000313" key="2">
    <source>
        <dbReference type="EMBL" id="KAA1235090.1"/>
    </source>
</evidence>
<dbReference type="SUPFAM" id="SSF56801">
    <property type="entry name" value="Acetyl-CoA synthetase-like"/>
    <property type="match status" value="1"/>
</dbReference>
<proteinExistence type="predicted"/>
<comment type="caution">
    <text evidence="2">The sequence shown here is derived from an EMBL/GenBank/DDBJ whole genome shotgun (WGS) entry which is preliminary data.</text>
</comment>
<dbReference type="GO" id="GO:0044550">
    <property type="term" value="P:secondary metabolite biosynthetic process"/>
    <property type="evidence" value="ECO:0007669"/>
    <property type="project" value="TreeGrafter"/>
</dbReference>
<dbReference type="GO" id="GO:0043041">
    <property type="term" value="P:amino acid activation for nonribosomal peptide biosynthetic process"/>
    <property type="evidence" value="ECO:0007669"/>
    <property type="project" value="TreeGrafter"/>
</dbReference>
<organism evidence="2 3">
    <name type="scientific">Mycobacterium simiae</name>
    <name type="common">Mycobacterium habana</name>
    <dbReference type="NCBI Taxonomy" id="1784"/>
    <lineage>
        <taxon>Bacteria</taxon>
        <taxon>Bacillati</taxon>
        <taxon>Actinomycetota</taxon>
        <taxon>Actinomycetes</taxon>
        <taxon>Mycobacteriales</taxon>
        <taxon>Mycobacteriaceae</taxon>
        <taxon>Mycobacterium</taxon>
        <taxon>Mycobacterium simiae complex</taxon>
    </lineage>
</organism>
<dbReference type="InterPro" id="IPR042099">
    <property type="entry name" value="ANL_N_sf"/>
</dbReference>
<dbReference type="EMBL" id="VTZN01000631">
    <property type="protein sequence ID" value="KAA1235090.1"/>
    <property type="molecule type" value="Genomic_DNA"/>
</dbReference>
<feature type="non-terminal residue" evidence="2">
    <location>
        <position position="1"/>
    </location>
</feature>
<sequence>FHALLIAEHVTVLNQTPSAAAVVPPQGLESVTLMVAGEACPAELVDRWAPGRVMINAYGPTETWYASMSAPLLTGAAITPIGVPVPGAALFVLDQ</sequence>
<feature type="domain" description="AMP-dependent synthetase/ligase" evidence="1">
    <location>
        <begin position="7"/>
        <end position="95"/>
    </location>
</feature>
<dbReference type="InterPro" id="IPR000873">
    <property type="entry name" value="AMP-dep_synth/lig_dom"/>
</dbReference>
<dbReference type="GO" id="GO:0005737">
    <property type="term" value="C:cytoplasm"/>
    <property type="evidence" value="ECO:0007669"/>
    <property type="project" value="TreeGrafter"/>
</dbReference>
<dbReference type="OrthoDB" id="3691933at2"/>
<dbReference type="RefSeq" id="WP_149656722.1">
    <property type="nucleotide sequence ID" value="NZ_VTZN01000631.1"/>
</dbReference>
<dbReference type="Proteomes" id="UP000324701">
    <property type="component" value="Unassembled WGS sequence"/>
</dbReference>